<keyword evidence="7 10" id="KW-0472">Membrane</keyword>
<dbReference type="Gene3D" id="2.40.170.20">
    <property type="entry name" value="TonB-dependent receptor, beta-barrel domain"/>
    <property type="match status" value="1"/>
</dbReference>
<dbReference type="Gene3D" id="2.170.130.10">
    <property type="entry name" value="TonB-dependent receptor, plug domain"/>
    <property type="match status" value="1"/>
</dbReference>
<evidence type="ECO:0000256" key="9">
    <source>
        <dbReference type="ARBA" id="ARBA00023237"/>
    </source>
</evidence>
<evidence type="ECO:0000256" key="10">
    <source>
        <dbReference type="RuleBase" id="RU003357"/>
    </source>
</evidence>
<evidence type="ECO:0000256" key="3">
    <source>
        <dbReference type="ARBA" id="ARBA00022452"/>
    </source>
</evidence>
<evidence type="ECO:0000256" key="4">
    <source>
        <dbReference type="ARBA" id="ARBA00022692"/>
    </source>
</evidence>
<gene>
    <name evidence="13" type="ORF">Q5M86_09560</name>
</gene>
<evidence type="ECO:0000256" key="5">
    <source>
        <dbReference type="ARBA" id="ARBA00022729"/>
    </source>
</evidence>
<proteinExistence type="inferred from homology"/>
<dbReference type="InterPro" id="IPR037066">
    <property type="entry name" value="Plug_dom_sf"/>
</dbReference>
<accession>A0ABT8Z1D5</accession>
<comment type="caution">
    <text evidence="13">The sequence shown here is derived from an EMBL/GenBank/DDBJ whole genome shotgun (WGS) entry which is preliminary data.</text>
</comment>
<keyword evidence="2" id="KW-0813">Transport</keyword>
<feature type="domain" description="TonB-dependent receptor plug" evidence="12">
    <location>
        <begin position="72"/>
        <end position="157"/>
    </location>
</feature>
<evidence type="ECO:0000259" key="12">
    <source>
        <dbReference type="Pfam" id="PF07715"/>
    </source>
</evidence>
<comment type="similarity">
    <text evidence="10">Belongs to the TonB-dependent receptor family.</text>
</comment>
<comment type="subcellular location">
    <subcellularLocation>
        <location evidence="1">Cell outer membrane</location>
        <topology evidence="1">Multi-pass membrane protein</topology>
    </subcellularLocation>
</comment>
<keyword evidence="6 10" id="KW-0798">TonB box</keyword>
<protein>
    <submittedName>
        <fullName evidence="13">TonB-dependent receptor</fullName>
    </submittedName>
</protein>
<organism evidence="13 14">
    <name type="scientific">Brachyspira innocens</name>
    <dbReference type="NCBI Taxonomy" id="13264"/>
    <lineage>
        <taxon>Bacteria</taxon>
        <taxon>Pseudomonadati</taxon>
        <taxon>Spirochaetota</taxon>
        <taxon>Spirochaetia</taxon>
        <taxon>Brachyspirales</taxon>
        <taxon>Brachyspiraceae</taxon>
        <taxon>Brachyspira</taxon>
    </lineage>
</organism>
<evidence type="ECO:0000259" key="11">
    <source>
        <dbReference type="Pfam" id="PF00593"/>
    </source>
</evidence>
<reference evidence="13" key="1">
    <citation type="submission" date="2023-07" db="EMBL/GenBank/DDBJ databases">
        <title>Mucosal microbiota of week-old chicken and adult hens.</title>
        <authorList>
            <person name="Volf J."/>
            <person name="Karasova D."/>
            <person name="Crhanova M."/>
            <person name="Faldynova M."/>
            <person name="Prikrylova H."/>
            <person name="Zeman M."/>
            <person name="Babak V."/>
            <person name="Rajova J."/>
            <person name="Rychlik I."/>
        </authorList>
    </citation>
    <scope>NUCLEOTIDE SEQUENCE</scope>
    <source>
        <strain evidence="13">ET902</strain>
    </source>
</reference>
<dbReference type="SUPFAM" id="SSF56935">
    <property type="entry name" value="Porins"/>
    <property type="match status" value="1"/>
</dbReference>
<dbReference type="Proteomes" id="UP001175147">
    <property type="component" value="Unassembled WGS sequence"/>
</dbReference>
<keyword evidence="4" id="KW-0812">Transmembrane</keyword>
<keyword evidence="8 13" id="KW-0675">Receptor</keyword>
<dbReference type="Pfam" id="PF07715">
    <property type="entry name" value="Plug"/>
    <property type="match status" value="1"/>
</dbReference>
<keyword evidence="3" id="KW-1134">Transmembrane beta strand</keyword>
<keyword evidence="9" id="KW-0998">Cell outer membrane</keyword>
<evidence type="ECO:0000256" key="1">
    <source>
        <dbReference type="ARBA" id="ARBA00004571"/>
    </source>
</evidence>
<feature type="domain" description="TonB-dependent receptor-like beta-barrel" evidence="11">
    <location>
        <begin position="206"/>
        <end position="602"/>
    </location>
</feature>
<evidence type="ECO:0000313" key="13">
    <source>
        <dbReference type="EMBL" id="MDO7021020.1"/>
    </source>
</evidence>
<dbReference type="RefSeq" id="WP_304384931.1">
    <property type="nucleotide sequence ID" value="NZ_JAUPBL010000023.1"/>
</dbReference>
<name>A0ABT8Z1D5_9SPIR</name>
<evidence type="ECO:0000313" key="14">
    <source>
        <dbReference type="Proteomes" id="UP001175147"/>
    </source>
</evidence>
<evidence type="ECO:0000256" key="2">
    <source>
        <dbReference type="ARBA" id="ARBA00022448"/>
    </source>
</evidence>
<dbReference type="InterPro" id="IPR036942">
    <property type="entry name" value="Beta-barrel_TonB_sf"/>
</dbReference>
<evidence type="ECO:0000256" key="7">
    <source>
        <dbReference type="ARBA" id="ARBA00023136"/>
    </source>
</evidence>
<dbReference type="EMBL" id="JAUPBM010000127">
    <property type="protein sequence ID" value="MDO7021020.1"/>
    <property type="molecule type" value="Genomic_DNA"/>
</dbReference>
<dbReference type="InterPro" id="IPR000531">
    <property type="entry name" value="Beta-barrel_TonB"/>
</dbReference>
<dbReference type="InterPro" id="IPR012910">
    <property type="entry name" value="Plug_dom"/>
</dbReference>
<keyword evidence="5" id="KW-0732">Signal</keyword>
<dbReference type="PANTHER" id="PTHR30069">
    <property type="entry name" value="TONB-DEPENDENT OUTER MEMBRANE RECEPTOR"/>
    <property type="match status" value="1"/>
</dbReference>
<dbReference type="Pfam" id="PF00593">
    <property type="entry name" value="TonB_dep_Rec_b-barrel"/>
    <property type="match status" value="1"/>
</dbReference>
<sequence length="661" mass="76376">MKKINIYSAALFIITAIFFYSQNINAQTYLIRELKGGIWVTSQVEITNAVQTNNTNSTANPVKIPKTPIKINNNVITSEEIERRGYKNAQEVLANQAGFVNKGSYMGNETVEPAGGSADNMKIYVNGVLMNTAKGNADAGVDLRRIPANLIEKIEIIGNSIYITTKTPLEDIVLVSLGYGAYNTITPSILFSKNFDNKHIITFTADSYYTDGNYYYDFLNSSQKPIVGYINDNKQLIVNSSLDYRYNFENKNYIRAFVNISYSDAVSKYQLPPINTTDSWFKFTTLTSSVSYNGFSDILDYNINLSYVFDSFVDRPYYQNGKPVSDYQSHAIALNTTLSRMDELLPNIITFYNKLTPEYRYDFLIEDKNAVEKNYNFTPQRHSLSLLYEPQLSFGYWDNNIPIFSFLPSIKYEFQHEDFDINRNNNYLAYNIAANLNFYKGYSLYFSYSHDYSVPTFNDLFYNNYGNPNLKPEEYNQIYTKLTLEPVTNLKIEASYTYTTYTNKIVWYSTVPENVDIAVSHIVTPSIEYSIPFAKYHKIKTKLGYSYQLAYMGKDKLPKIGLPEHVVTALLGYDFIPNHKVLSSLSLNIYYTYSAPRPLSEYRPIYYSEVFHDFNISFYSIWFEHLIFSMNFKNIFNKTPILSAYSIAKPFTWEFELGYNF</sequence>
<dbReference type="PANTHER" id="PTHR30069:SF29">
    <property type="entry name" value="HEMOGLOBIN AND HEMOGLOBIN-HAPTOGLOBIN-BINDING PROTEIN 1-RELATED"/>
    <property type="match status" value="1"/>
</dbReference>
<keyword evidence="14" id="KW-1185">Reference proteome</keyword>
<dbReference type="InterPro" id="IPR039426">
    <property type="entry name" value="TonB-dep_rcpt-like"/>
</dbReference>
<evidence type="ECO:0000256" key="6">
    <source>
        <dbReference type="ARBA" id="ARBA00023077"/>
    </source>
</evidence>
<evidence type="ECO:0000256" key="8">
    <source>
        <dbReference type="ARBA" id="ARBA00023170"/>
    </source>
</evidence>